<evidence type="ECO:0000256" key="1">
    <source>
        <dbReference type="SAM" id="MobiDB-lite"/>
    </source>
</evidence>
<accession>A0ABQ7GP53</accession>
<proteinExistence type="predicted"/>
<keyword evidence="3" id="KW-1185">Reference proteome</keyword>
<evidence type="ECO:0000313" key="3">
    <source>
        <dbReference type="Proteomes" id="UP000815325"/>
    </source>
</evidence>
<gene>
    <name evidence="2" type="ORF">DUNSADRAFT_6020</name>
</gene>
<sequence>MATTLANGSEKPHFGSPEPRIPYSGLKEAFFSKLNQRNHKFFDSGEYFSMKQGIKMPDLLPGGAPPNACPVKREPTVPPQRPYRKLDQREHVHDNHEQLGRSFQHQVSCSDY</sequence>
<reference evidence="2" key="1">
    <citation type="submission" date="2017-08" db="EMBL/GenBank/DDBJ databases">
        <authorList>
            <person name="Polle J.E."/>
            <person name="Barry K."/>
            <person name="Cushman J."/>
            <person name="Schmutz J."/>
            <person name="Tran D."/>
            <person name="Hathwaick L.T."/>
            <person name="Yim W.C."/>
            <person name="Jenkins J."/>
            <person name="Mckie-Krisberg Z.M."/>
            <person name="Prochnik S."/>
            <person name="Lindquist E."/>
            <person name="Dockter R.B."/>
            <person name="Adam C."/>
            <person name="Molina H."/>
            <person name="Bunkerborg J."/>
            <person name="Jin E."/>
            <person name="Buchheim M."/>
            <person name="Magnuson J."/>
        </authorList>
    </citation>
    <scope>NUCLEOTIDE SEQUENCE</scope>
    <source>
        <strain evidence="2">CCAP 19/18</strain>
    </source>
</reference>
<organism evidence="2 3">
    <name type="scientific">Dunaliella salina</name>
    <name type="common">Green alga</name>
    <name type="synonym">Protococcus salinus</name>
    <dbReference type="NCBI Taxonomy" id="3046"/>
    <lineage>
        <taxon>Eukaryota</taxon>
        <taxon>Viridiplantae</taxon>
        <taxon>Chlorophyta</taxon>
        <taxon>core chlorophytes</taxon>
        <taxon>Chlorophyceae</taxon>
        <taxon>CS clade</taxon>
        <taxon>Chlamydomonadales</taxon>
        <taxon>Dunaliellaceae</taxon>
        <taxon>Dunaliella</taxon>
    </lineage>
</organism>
<comment type="caution">
    <text evidence="2">The sequence shown here is derived from an EMBL/GenBank/DDBJ whole genome shotgun (WGS) entry which is preliminary data.</text>
</comment>
<feature type="region of interest" description="Disordered" evidence="1">
    <location>
        <begin position="1"/>
        <end position="22"/>
    </location>
</feature>
<evidence type="ECO:0000313" key="2">
    <source>
        <dbReference type="EMBL" id="KAF5836384.1"/>
    </source>
</evidence>
<protein>
    <submittedName>
        <fullName evidence="2">Uncharacterized protein</fullName>
    </submittedName>
</protein>
<dbReference type="Proteomes" id="UP000815325">
    <property type="component" value="Unassembled WGS sequence"/>
</dbReference>
<name>A0ABQ7GP53_DUNSA</name>
<dbReference type="EMBL" id="MU069662">
    <property type="protein sequence ID" value="KAF5836384.1"/>
    <property type="molecule type" value="Genomic_DNA"/>
</dbReference>
<feature type="region of interest" description="Disordered" evidence="1">
    <location>
        <begin position="58"/>
        <end position="82"/>
    </location>
</feature>